<dbReference type="RefSeq" id="XP_033352253.1">
    <property type="nucleotide sequence ID" value="XM_033496362.1"/>
</dbReference>
<dbReference type="AlphaFoldDB" id="A0A6J3KGJ1"/>
<sequence length="149" mass="17080">MIHINNYLVVGIIFNRIMKVPKVKVENLSLALSCIRAHMPEGLICEGVTISMDVYKASWSALCIATDAFPTPEDVKNCIPVKRLLQMSFGKFGVVRRVRITIQKQPDGDVSYKWQLLIDPRQPRRKAFGVYIQDTLQHYYESTSDQIHN</sequence>
<organism evidence="1 2">
    <name type="scientific">Bombus vosnesenskii</name>
    <dbReference type="NCBI Taxonomy" id="207650"/>
    <lineage>
        <taxon>Eukaryota</taxon>
        <taxon>Metazoa</taxon>
        <taxon>Ecdysozoa</taxon>
        <taxon>Arthropoda</taxon>
        <taxon>Hexapoda</taxon>
        <taxon>Insecta</taxon>
        <taxon>Pterygota</taxon>
        <taxon>Neoptera</taxon>
        <taxon>Endopterygota</taxon>
        <taxon>Hymenoptera</taxon>
        <taxon>Apocrita</taxon>
        <taxon>Aculeata</taxon>
        <taxon>Apoidea</taxon>
        <taxon>Anthophila</taxon>
        <taxon>Apidae</taxon>
        <taxon>Bombus</taxon>
        <taxon>Pyrobombus</taxon>
    </lineage>
</organism>
<evidence type="ECO:0000313" key="1">
    <source>
        <dbReference type="Proteomes" id="UP000504631"/>
    </source>
</evidence>
<gene>
    <name evidence="2" type="primary">LOC117234811</name>
</gene>
<reference evidence="2" key="1">
    <citation type="submission" date="2025-08" db="UniProtKB">
        <authorList>
            <consortium name="RefSeq"/>
        </authorList>
    </citation>
    <scope>IDENTIFICATION</scope>
    <source>
        <tissue evidence="2">Muscle</tissue>
    </source>
</reference>
<dbReference type="GeneID" id="117234811"/>
<dbReference type="Proteomes" id="UP000504631">
    <property type="component" value="Unplaced"/>
</dbReference>
<accession>A0A6J3KGJ1</accession>
<protein>
    <submittedName>
        <fullName evidence="2">Uncharacterized protein LOC117234811</fullName>
    </submittedName>
</protein>
<dbReference type="KEGG" id="bvk:117234811"/>
<evidence type="ECO:0000313" key="2">
    <source>
        <dbReference type="RefSeq" id="XP_033352253.1"/>
    </source>
</evidence>
<name>A0A6J3KGJ1_9HYME</name>
<keyword evidence="1" id="KW-1185">Reference proteome</keyword>
<proteinExistence type="predicted"/>